<dbReference type="RefSeq" id="WP_303947617.1">
    <property type="nucleotide sequence ID" value="NZ_CAUFRZ010000004.1"/>
</dbReference>
<sequence>MIHSQPNRRLFVLGTAMLPLIAACSKKSGNDYDSTSGNFTPYQAGSESPTATPRPAATNSPTQSVTGNPIDKPREWPGVGNALVGEGKYIAWTVDDGASPEAIRGYAEFSKRTNTRLTFFINASYVGFKDNVDALRPLVQSGQIQIANHTYNHADLTTLDADGVKAELQRNEDEIMSIFGVSSKPYFRPPYGRYNEAVLKAAGEIGFTRPVMWNGTTGDEAKTSARVIYMRSLRYMLPQQIILGHLNYETIVPILDKLKGLLDERGLTPVTIHDYYGDASEEEIKAAAPSPTATPEPSETPSADATSAAPTPTPTPTPTPRYEDEVAATKAPSQPAATTRASQPAQPQPAATRPAATSAPAAANR</sequence>
<protein>
    <submittedName>
        <fullName evidence="3">Polysaccharide deacetylase family protein</fullName>
    </submittedName>
</protein>
<feature type="compositionally biased region" description="Low complexity" evidence="1">
    <location>
        <begin position="286"/>
        <end position="310"/>
    </location>
</feature>
<feature type="region of interest" description="Disordered" evidence="1">
    <location>
        <begin position="284"/>
        <end position="365"/>
    </location>
</feature>
<dbReference type="InterPro" id="IPR002509">
    <property type="entry name" value="NODB_dom"/>
</dbReference>
<dbReference type="Gene3D" id="3.20.20.370">
    <property type="entry name" value="Glycoside hydrolase/deacetylase"/>
    <property type="match status" value="1"/>
</dbReference>
<feature type="compositionally biased region" description="Polar residues" evidence="1">
    <location>
        <begin position="35"/>
        <end position="67"/>
    </location>
</feature>
<gene>
    <name evidence="3" type="ORF">KH265_05295</name>
</gene>
<dbReference type="PROSITE" id="PS51677">
    <property type="entry name" value="NODB"/>
    <property type="match status" value="1"/>
</dbReference>
<reference evidence="3" key="1">
    <citation type="submission" date="2021-02" db="EMBL/GenBank/DDBJ databases">
        <title>Infant gut strain persistence is associated with maternal origin, phylogeny, and functional potential including surface adhesion and iron acquisition.</title>
        <authorList>
            <person name="Lou Y.C."/>
        </authorList>
    </citation>
    <scope>NUCLEOTIDE SEQUENCE</scope>
    <source>
        <strain evidence="3">L1_008_092G1_dasL1_008_092G1_concoct_16</strain>
    </source>
</reference>
<evidence type="ECO:0000313" key="3">
    <source>
        <dbReference type="EMBL" id="MBS6635058.1"/>
    </source>
</evidence>
<dbReference type="InterPro" id="IPR011330">
    <property type="entry name" value="Glyco_hydro/deAcase_b/a-brl"/>
</dbReference>
<dbReference type="GO" id="GO:0016810">
    <property type="term" value="F:hydrolase activity, acting on carbon-nitrogen (but not peptide) bonds"/>
    <property type="evidence" value="ECO:0007669"/>
    <property type="project" value="InterPro"/>
</dbReference>
<dbReference type="PANTHER" id="PTHR10587">
    <property type="entry name" value="GLYCOSYL TRANSFERASE-RELATED"/>
    <property type="match status" value="1"/>
</dbReference>
<dbReference type="GO" id="GO:0005975">
    <property type="term" value="P:carbohydrate metabolic process"/>
    <property type="evidence" value="ECO:0007669"/>
    <property type="project" value="InterPro"/>
</dbReference>
<dbReference type="Pfam" id="PF01522">
    <property type="entry name" value="Polysacc_deac_1"/>
    <property type="match status" value="1"/>
</dbReference>
<feature type="domain" description="NodB homology" evidence="2">
    <location>
        <begin position="88"/>
        <end position="270"/>
    </location>
</feature>
<evidence type="ECO:0000256" key="1">
    <source>
        <dbReference type="SAM" id="MobiDB-lite"/>
    </source>
</evidence>
<feature type="compositionally biased region" description="Low complexity" evidence="1">
    <location>
        <begin position="334"/>
        <end position="365"/>
    </location>
</feature>
<name>A0A943TB78_9MICC</name>
<proteinExistence type="predicted"/>
<organism evidence="3 4">
    <name type="scientific">Rothia mucilaginosa</name>
    <dbReference type="NCBI Taxonomy" id="43675"/>
    <lineage>
        <taxon>Bacteria</taxon>
        <taxon>Bacillati</taxon>
        <taxon>Actinomycetota</taxon>
        <taxon>Actinomycetes</taxon>
        <taxon>Micrococcales</taxon>
        <taxon>Micrococcaceae</taxon>
        <taxon>Rothia</taxon>
    </lineage>
</organism>
<evidence type="ECO:0000259" key="2">
    <source>
        <dbReference type="PROSITE" id="PS51677"/>
    </source>
</evidence>
<dbReference type="InterPro" id="IPR050248">
    <property type="entry name" value="Polysacc_deacetylase_ArnD"/>
</dbReference>
<comment type="caution">
    <text evidence="3">The sequence shown here is derived from an EMBL/GenBank/DDBJ whole genome shotgun (WGS) entry which is preliminary data.</text>
</comment>
<accession>A0A943TB78</accession>
<dbReference type="Proteomes" id="UP000739069">
    <property type="component" value="Unassembled WGS sequence"/>
</dbReference>
<dbReference type="EMBL" id="JAGZXI010000006">
    <property type="protein sequence ID" value="MBS6635058.1"/>
    <property type="molecule type" value="Genomic_DNA"/>
</dbReference>
<feature type="region of interest" description="Disordered" evidence="1">
    <location>
        <begin position="35"/>
        <end position="75"/>
    </location>
</feature>
<dbReference type="AlphaFoldDB" id="A0A943TB78"/>
<dbReference type="SUPFAM" id="SSF88713">
    <property type="entry name" value="Glycoside hydrolase/deacetylase"/>
    <property type="match status" value="1"/>
</dbReference>
<evidence type="ECO:0000313" key="4">
    <source>
        <dbReference type="Proteomes" id="UP000739069"/>
    </source>
</evidence>
<dbReference type="CDD" id="cd10917">
    <property type="entry name" value="CE4_NodB_like_6s_7s"/>
    <property type="match status" value="1"/>
</dbReference>